<dbReference type="EMBL" id="MFTJ01000058">
    <property type="protein sequence ID" value="OGI64097.1"/>
    <property type="molecule type" value="Genomic_DNA"/>
</dbReference>
<dbReference type="InterPro" id="IPR036365">
    <property type="entry name" value="PGBD-like_sf"/>
</dbReference>
<sequence>MKGFFYFFIFLTLLFYSQVAFTPPALAGCSITQTLRIGSKGAEVKCLQSVVGVSQDGKFGPLTKSAVKAFQSNNVLAVDGIVGPLTRAALFSGDFTALEDLVCPNGMTLASNCAENSIPLSSDSFPSNTDSVINNIDEKKELSQENTENINPNLENMDQFIENVVAVSRQNGSSESELALIADSLKKEILESGIDYKKKFEETLTNDSKLSTNLKNEQSPTIFKNFVHKTLSFLGISPSVAYAAIGVQFGGFLTFPFFCAYNVSWMLNIVLPSIPPRVYILTYYPGTQGFASYNIPFTGALLGAYIPPGVCVIPGGFVPIIIPTMGTITPTTGSSPSPR</sequence>
<dbReference type="InterPro" id="IPR002477">
    <property type="entry name" value="Peptidoglycan-bd-like"/>
</dbReference>
<dbReference type="Proteomes" id="UP000178700">
    <property type="component" value="Unassembled WGS sequence"/>
</dbReference>
<name>A0A1F6V336_9BACT</name>
<protein>
    <recommendedName>
        <fullName evidence="2">Peptidoglycan binding-like domain-containing protein</fullName>
    </recommendedName>
</protein>
<proteinExistence type="predicted"/>
<keyword evidence="1" id="KW-0732">Signal</keyword>
<reference evidence="3 4" key="1">
    <citation type="journal article" date="2016" name="Nat. Commun.">
        <title>Thousands of microbial genomes shed light on interconnected biogeochemical processes in an aquifer system.</title>
        <authorList>
            <person name="Anantharaman K."/>
            <person name="Brown C.T."/>
            <person name="Hug L.A."/>
            <person name="Sharon I."/>
            <person name="Castelle C.J."/>
            <person name="Probst A.J."/>
            <person name="Thomas B.C."/>
            <person name="Singh A."/>
            <person name="Wilkins M.J."/>
            <person name="Karaoz U."/>
            <person name="Brodie E.L."/>
            <person name="Williams K.H."/>
            <person name="Hubbard S.S."/>
            <person name="Banfield J.F."/>
        </authorList>
    </citation>
    <scope>NUCLEOTIDE SEQUENCE [LARGE SCALE GENOMIC DNA]</scope>
</reference>
<feature type="chain" id="PRO_5009527123" description="Peptidoglycan binding-like domain-containing protein" evidence="1">
    <location>
        <begin position="28"/>
        <end position="339"/>
    </location>
</feature>
<dbReference type="Pfam" id="PF01471">
    <property type="entry name" value="PG_binding_1"/>
    <property type="match status" value="1"/>
</dbReference>
<feature type="domain" description="Peptidoglycan binding-like" evidence="2">
    <location>
        <begin position="54"/>
        <end position="90"/>
    </location>
</feature>
<feature type="signal peptide" evidence="1">
    <location>
        <begin position="1"/>
        <end position="27"/>
    </location>
</feature>
<comment type="caution">
    <text evidence="3">The sequence shown here is derived from an EMBL/GenBank/DDBJ whole genome shotgun (WGS) entry which is preliminary data.</text>
</comment>
<evidence type="ECO:0000313" key="3">
    <source>
        <dbReference type="EMBL" id="OGI64097.1"/>
    </source>
</evidence>
<organism evidence="3 4">
    <name type="scientific">Candidatus Nomurabacteria bacterium RIFCSPHIGHO2_01_FULL_39_10</name>
    <dbReference type="NCBI Taxonomy" id="1801733"/>
    <lineage>
        <taxon>Bacteria</taxon>
        <taxon>Candidatus Nomuraibacteriota</taxon>
    </lineage>
</organism>
<dbReference type="SUPFAM" id="SSF47090">
    <property type="entry name" value="PGBD-like"/>
    <property type="match status" value="1"/>
</dbReference>
<dbReference type="PROSITE" id="PS51257">
    <property type="entry name" value="PROKAR_LIPOPROTEIN"/>
    <property type="match status" value="1"/>
</dbReference>
<dbReference type="InterPro" id="IPR036366">
    <property type="entry name" value="PGBDSf"/>
</dbReference>
<gene>
    <name evidence="3" type="ORF">A2642_02875</name>
</gene>
<dbReference type="Gene3D" id="1.10.101.10">
    <property type="entry name" value="PGBD-like superfamily/PGBD"/>
    <property type="match status" value="1"/>
</dbReference>
<evidence type="ECO:0000259" key="2">
    <source>
        <dbReference type="Pfam" id="PF01471"/>
    </source>
</evidence>
<dbReference type="AlphaFoldDB" id="A0A1F6V336"/>
<evidence type="ECO:0000313" key="4">
    <source>
        <dbReference type="Proteomes" id="UP000178700"/>
    </source>
</evidence>
<accession>A0A1F6V336</accession>
<evidence type="ECO:0000256" key="1">
    <source>
        <dbReference type="SAM" id="SignalP"/>
    </source>
</evidence>